<dbReference type="InterPro" id="IPR011537">
    <property type="entry name" value="NADH-UbQ_OxRdtase_suF"/>
</dbReference>
<dbReference type="GO" id="GO:0048038">
    <property type="term" value="F:quinone binding"/>
    <property type="evidence" value="ECO:0007669"/>
    <property type="project" value="UniProtKB-KW"/>
</dbReference>
<comment type="cofactor">
    <cofactor evidence="1 14">
        <name>FMN</name>
        <dbReference type="ChEBI" id="CHEBI:58210"/>
    </cofactor>
</comment>
<dbReference type="Gene3D" id="3.10.20.600">
    <property type="match status" value="1"/>
</dbReference>
<dbReference type="InterPro" id="IPR011538">
    <property type="entry name" value="Nuo51_FMN-bd"/>
</dbReference>
<keyword evidence="6 14" id="KW-0288">FMN</keyword>
<dbReference type="PANTHER" id="PTHR43578:SF3">
    <property type="entry name" value="NADH-QUINONE OXIDOREDUCTASE SUBUNIT F"/>
    <property type="match status" value="1"/>
</dbReference>
<keyword evidence="5 14" id="KW-0285">Flavoprotein</keyword>
<dbReference type="FunFam" id="3.40.50.11540:FF:000001">
    <property type="entry name" value="NADH dehydrogenase [ubiquinone] flavoprotein 1, mitochondrial"/>
    <property type="match status" value="1"/>
</dbReference>
<dbReference type="Pfam" id="PF01512">
    <property type="entry name" value="Complex1_51K"/>
    <property type="match status" value="1"/>
</dbReference>
<evidence type="ECO:0000256" key="5">
    <source>
        <dbReference type="ARBA" id="ARBA00022630"/>
    </source>
</evidence>
<evidence type="ECO:0000256" key="12">
    <source>
        <dbReference type="ARBA" id="ARBA00023027"/>
    </source>
</evidence>
<dbReference type="InterPro" id="IPR001949">
    <property type="entry name" value="NADH-UbQ_OxRdtase_51kDa_CS"/>
</dbReference>
<protein>
    <recommendedName>
        <fullName evidence="14">NADH-quinone oxidoreductase subunit F</fullName>
        <ecNumber evidence="14">7.1.1.-</ecNumber>
    </recommendedName>
</protein>
<dbReference type="AlphaFoldDB" id="A0A2T4U0X2"/>
<dbReference type="SMART" id="SM00928">
    <property type="entry name" value="NADH_4Fe-4S"/>
    <property type="match status" value="1"/>
</dbReference>
<reference evidence="17" key="2">
    <citation type="journal article" date="2018" name="Environ. Microbiol.">
        <title>Bloom of a denitrifying methanotroph, 'Candidatus Methylomirabilis limnetica', in a deep stratified lake.</title>
        <authorList>
            <person name="Graf J.S."/>
            <person name="Mayr M.J."/>
            <person name="Marchant H.K."/>
            <person name="Tienken D."/>
            <person name="Hach P.F."/>
            <person name="Brand A."/>
            <person name="Schubert C.J."/>
            <person name="Kuypers M.M."/>
            <person name="Milucka J."/>
        </authorList>
    </citation>
    <scope>NUCLEOTIDE SEQUENCE [LARGE SCALE GENOMIC DNA]</scope>
    <source>
        <strain evidence="17">Zug</strain>
    </source>
</reference>
<dbReference type="GO" id="GO:0046872">
    <property type="term" value="F:metal ion binding"/>
    <property type="evidence" value="ECO:0007669"/>
    <property type="project" value="UniProtKB-KW"/>
</dbReference>
<dbReference type="InterPro" id="IPR019575">
    <property type="entry name" value="Nuop51_4Fe4S-bd"/>
</dbReference>
<name>A0A2T4U0X2_9BACT</name>
<dbReference type="GO" id="GO:0051287">
    <property type="term" value="F:NAD binding"/>
    <property type="evidence" value="ECO:0007669"/>
    <property type="project" value="UniProtKB-UniRule"/>
</dbReference>
<keyword evidence="8 14" id="KW-0479">Metal-binding</keyword>
<dbReference type="FunFam" id="3.10.20.600:FF:000003">
    <property type="entry name" value="NADH-quinone oxidoreductase subunit F"/>
    <property type="match status" value="1"/>
</dbReference>
<dbReference type="EMBL" id="NVQC01000009">
    <property type="protein sequence ID" value="PTL37000.1"/>
    <property type="molecule type" value="Genomic_DNA"/>
</dbReference>
<keyword evidence="12 14" id="KW-0520">NAD</keyword>
<dbReference type="FunFam" id="1.20.1440.230:FF:000001">
    <property type="entry name" value="Mitochondrial NADH dehydrogenase flavoprotein 1"/>
    <property type="match status" value="1"/>
</dbReference>
<dbReference type="Pfam" id="PF10589">
    <property type="entry name" value="NADH_4Fe-4S"/>
    <property type="match status" value="1"/>
</dbReference>
<evidence type="ECO:0000256" key="2">
    <source>
        <dbReference type="ARBA" id="ARBA00001966"/>
    </source>
</evidence>
<sequence length="435" mass="47741">MSEKILTKRFEIPGYRGTLDEYEATGGYQAIAKALKEHTPASLTEMVKRSGLRGRGGAGFPTGVKWGFIPKDPELPKYLVCNADESEPGTFKDRELIMRDPHQLIEGILLASFAIGCRTAYIYIRGEFIAGACILEQAIRDAAARGLAGKDILGSSFSLDLHVHRGAGAYICGEETALLESLEGKRGLPRLKPPFPATSGLYRKPTVVNNVETLSNLPHIVLRGAEWFSSIGSPKSTGTRVFSISGHVRRPGIYECPINVSMRELIFEHADGMRDGRRLKAVIPGGSSVPVLTEQHLDTRMDFESLATVGSMAGSGGVIVMDETTCMVRVGEVVSRFYHHESCGQCTQCREGTAWLHKTLRRIEDGRGRKADLDLLLDICDNMKSKTICPLSDAAAMPIESYLKYFRDEFERHIVDRACPFEAQVGASARPMDAS</sequence>
<dbReference type="PROSITE" id="PS00644">
    <property type="entry name" value="COMPLEX1_51K_1"/>
    <property type="match status" value="1"/>
</dbReference>
<evidence type="ECO:0000313" key="17">
    <source>
        <dbReference type="Proteomes" id="UP000241436"/>
    </source>
</evidence>
<evidence type="ECO:0000256" key="7">
    <source>
        <dbReference type="ARBA" id="ARBA00022719"/>
    </source>
</evidence>
<dbReference type="GO" id="GO:0010181">
    <property type="term" value="F:FMN binding"/>
    <property type="evidence" value="ECO:0007669"/>
    <property type="project" value="InterPro"/>
</dbReference>
<dbReference type="GO" id="GO:0016491">
    <property type="term" value="F:oxidoreductase activity"/>
    <property type="evidence" value="ECO:0007669"/>
    <property type="project" value="UniProtKB-KW"/>
</dbReference>
<keyword evidence="17" id="KW-1185">Reference proteome</keyword>
<evidence type="ECO:0000256" key="6">
    <source>
        <dbReference type="ARBA" id="ARBA00022643"/>
    </source>
</evidence>
<keyword evidence="7 14" id="KW-0874">Quinone</keyword>
<reference evidence="16 17" key="1">
    <citation type="submission" date="2017-09" db="EMBL/GenBank/DDBJ databases">
        <title>Bloom of a denitrifying methanotroph, Candidatus Methylomirabilis limnetica, in a deep stratified lake.</title>
        <authorList>
            <person name="Graf J.S."/>
            <person name="Marchant H.K."/>
            <person name="Tienken D."/>
            <person name="Hach P.F."/>
            <person name="Brand A."/>
            <person name="Schubert C.J."/>
            <person name="Kuypers M.M."/>
            <person name="Milucka J."/>
        </authorList>
    </citation>
    <scope>NUCLEOTIDE SEQUENCE [LARGE SCALE GENOMIC DNA]</scope>
    <source>
        <strain evidence="16 17">Zug</strain>
    </source>
</reference>
<dbReference type="Gene3D" id="1.20.1440.230">
    <property type="entry name" value="NADH-ubiquinone oxidoreductase 51kDa subunit, iron-sulphur binding domain"/>
    <property type="match status" value="1"/>
</dbReference>
<comment type="similarity">
    <text evidence="3 14">Belongs to the complex I 51 kDa subunit family.</text>
</comment>
<feature type="domain" description="NADH-ubiquinone oxidoreductase 51kDa subunit iron-sulphur binding" evidence="15">
    <location>
        <begin position="328"/>
        <end position="373"/>
    </location>
</feature>
<dbReference type="InterPro" id="IPR054765">
    <property type="entry name" value="SLBB_dom"/>
</dbReference>
<dbReference type="OrthoDB" id="9761899at2"/>
<proteinExistence type="inferred from homology"/>
<keyword evidence="11 14" id="KW-0411">Iron-sulfur</keyword>
<evidence type="ECO:0000256" key="10">
    <source>
        <dbReference type="ARBA" id="ARBA00023004"/>
    </source>
</evidence>
<evidence type="ECO:0000256" key="1">
    <source>
        <dbReference type="ARBA" id="ARBA00001917"/>
    </source>
</evidence>
<dbReference type="EC" id="7.1.1.-" evidence="14"/>
<evidence type="ECO:0000256" key="3">
    <source>
        <dbReference type="ARBA" id="ARBA00007523"/>
    </source>
</evidence>
<evidence type="ECO:0000256" key="11">
    <source>
        <dbReference type="ARBA" id="ARBA00023014"/>
    </source>
</evidence>
<dbReference type="SUPFAM" id="SSF142019">
    <property type="entry name" value="Nqo1 FMN-binding domain-like"/>
    <property type="match status" value="1"/>
</dbReference>
<dbReference type="PANTHER" id="PTHR43578">
    <property type="entry name" value="NADH-QUINONE OXIDOREDUCTASE SUBUNIT F"/>
    <property type="match status" value="1"/>
</dbReference>
<evidence type="ECO:0000313" key="16">
    <source>
        <dbReference type="EMBL" id="PTL37000.1"/>
    </source>
</evidence>
<dbReference type="InterPro" id="IPR037225">
    <property type="entry name" value="Nuo51_FMN-bd_sf"/>
</dbReference>
<dbReference type="SUPFAM" id="SSF142984">
    <property type="entry name" value="Nqo1 middle domain-like"/>
    <property type="match status" value="1"/>
</dbReference>
<comment type="caution">
    <text evidence="16">The sequence shown here is derived from an EMBL/GenBank/DDBJ whole genome shotgun (WGS) entry which is preliminary data.</text>
</comment>
<evidence type="ECO:0000256" key="8">
    <source>
        <dbReference type="ARBA" id="ARBA00022723"/>
    </source>
</evidence>
<comment type="function">
    <text evidence="14">NDH-1 shuttles electrons from NADH, via FMN and iron-sulfur (Fe-S) centers, to quinones in the respiratory chain.</text>
</comment>
<dbReference type="InterPro" id="IPR037207">
    <property type="entry name" value="Nuop51_4Fe4S-bd_sf"/>
</dbReference>
<dbReference type="GO" id="GO:0008137">
    <property type="term" value="F:NADH dehydrogenase (ubiquinone) activity"/>
    <property type="evidence" value="ECO:0007669"/>
    <property type="project" value="InterPro"/>
</dbReference>
<comment type="cofactor">
    <cofactor evidence="2 14">
        <name>[4Fe-4S] cluster</name>
        <dbReference type="ChEBI" id="CHEBI:49883"/>
    </cofactor>
</comment>
<evidence type="ECO:0000259" key="15">
    <source>
        <dbReference type="SMART" id="SM00928"/>
    </source>
</evidence>
<keyword evidence="4 14" id="KW-0004">4Fe-4S</keyword>
<dbReference type="Gene3D" id="3.40.50.11540">
    <property type="entry name" value="NADH-ubiquinone oxidoreductase 51kDa subunit"/>
    <property type="match status" value="1"/>
</dbReference>
<dbReference type="Gene3D" id="6.10.250.1450">
    <property type="match status" value="1"/>
</dbReference>
<keyword evidence="10 14" id="KW-0408">Iron</keyword>
<dbReference type="RefSeq" id="WP_107561164.1">
    <property type="nucleotide sequence ID" value="NZ_NVQC01000009.1"/>
</dbReference>
<comment type="catalytic activity">
    <reaction evidence="13 14">
        <text>a quinone + NADH + 5 H(+)(in) = a quinol + NAD(+) + 4 H(+)(out)</text>
        <dbReference type="Rhea" id="RHEA:57888"/>
        <dbReference type="ChEBI" id="CHEBI:15378"/>
        <dbReference type="ChEBI" id="CHEBI:24646"/>
        <dbReference type="ChEBI" id="CHEBI:57540"/>
        <dbReference type="ChEBI" id="CHEBI:57945"/>
        <dbReference type="ChEBI" id="CHEBI:132124"/>
    </reaction>
</comment>
<evidence type="ECO:0000256" key="9">
    <source>
        <dbReference type="ARBA" id="ARBA00022967"/>
    </source>
</evidence>
<evidence type="ECO:0000256" key="13">
    <source>
        <dbReference type="ARBA" id="ARBA00047712"/>
    </source>
</evidence>
<keyword evidence="9" id="KW-1278">Translocase</keyword>
<dbReference type="NCBIfam" id="NF010120">
    <property type="entry name" value="PRK13596.1"/>
    <property type="match status" value="1"/>
</dbReference>
<gene>
    <name evidence="16" type="ORF">CLG94_01670</name>
</gene>
<dbReference type="Pfam" id="PF22461">
    <property type="entry name" value="SLBB_2"/>
    <property type="match status" value="1"/>
</dbReference>
<dbReference type="NCBIfam" id="TIGR01959">
    <property type="entry name" value="nuoF_fam"/>
    <property type="match status" value="1"/>
</dbReference>
<dbReference type="GO" id="GO:0051539">
    <property type="term" value="F:4 iron, 4 sulfur cluster binding"/>
    <property type="evidence" value="ECO:0007669"/>
    <property type="project" value="UniProtKB-UniRule"/>
</dbReference>
<dbReference type="SUPFAM" id="SSF140490">
    <property type="entry name" value="Nqo1C-terminal domain-like"/>
    <property type="match status" value="1"/>
</dbReference>
<dbReference type="Proteomes" id="UP000241436">
    <property type="component" value="Unassembled WGS sequence"/>
</dbReference>
<evidence type="ECO:0000256" key="14">
    <source>
        <dbReference type="RuleBase" id="RU364066"/>
    </source>
</evidence>
<evidence type="ECO:0000256" key="4">
    <source>
        <dbReference type="ARBA" id="ARBA00022485"/>
    </source>
</evidence>
<organism evidence="16 17">
    <name type="scientific">Candidatus Methylomirabilis limnetica</name>
    <dbReference type="NCBI Taxonomy" id="2033718"/>
    <lineage>
        <taxon>Bacteria</taxon>
        <taxon>Candidatus Methylomirabilota</taxon>
        <taxon>Candidatus Methylomirabilia</taxon>
        <taxon>Candidatus Methylomirabilales</taxon>
        <taxon>Candidatus Methylomirabilaceae</taxon>
        <taxon>Candidatus Methylomirabilis</taxon>
    </lineage>
</organism>
<accession>A0A2T4U0X2</accession>
<keyword evidence="16" id="KW-0560">Oxidoreductase</keyword>